<dbReference type="EMBL" id="SRLO01000876">
    <property type="protein sequence ID" value="TNN44944.1"/>
    <property type="molecule type" value="Genomic_DNA"/>
</dbReference>
<accession>A0A4Z2FWH4</accession>
<feature type="region of interest" description="Disordered" evidence="1">
    <location>
        <begin position="1"/>
        <end position="71"/>
    </location>
</feature>
<gene>
    <name evidence="2" type="ORF">EYF80_044879</name>
</gene>
<comment type="caution">
    <text evidence="2">The sequence shown here is derived from an EMBL/GenBank/DDBJ whole genome shotgun (WGS) entry which is preliminary data.</text>
</comment>
<name>A0A4Z2FWH4_9TELE</name>
<evidence type="ECO:0000256" key="1">
    <source>
        <dbReference type="SAM" id="MobiDB-lite"/>
    </source>
</evidence>
<protein>
    <submittedName>
        <fullName evidence="2">Uncharacterized protein</fullName>
    </submittedName>
</protein>
<sequence>MGPKAGGSLKRWAFSTSTLGFPSTNRSETDSRVPGGYGTARGDRGSARLQLQAARRGARSGPNTKEEIPER</sequence>
<proteinExistence type="predicted"/>
<dbReference type="Proteomes" id="UP000314294">
    <property type="component" value="Unassembled WGS sequence"/>
</dbReference>
<reference evidence="2 3" key="1">
    <citation type="submission" date="2019-03" db="EMBL/GenBank/DDBJ databases">
        <title>First draft genome of Liparis tanakae, snailfish: a comprehensive survey of snailfish specific genes.</title>
        <authorList>
            <person name="Kim W."/>
            <person name="Song I."/>
            <person name="Jeong J.-H."/>
            <person name="Kim D."/>
            <person name="Kim S."/>
            <person name="Ryu S."/>
            <person name="Song J.Y."/>
            <person name="Lee S.K."/>
        </authorList>
    </citation>
    <scope>NUCLEOTIDE SEQUENCE [LARGE SCALE GENOMIC DNA]</scope>
    <source>
        <tissue evidence="2">Muscle</tissue>
    </source>
</reference>
<evidence type="ECO:0000313" key="3">
    <source>
        <dbReference type="Proteomes" id="UP000314294"/>
    </source>
</evidence>
<dbReference type="AlphaFoldDB" id="A0A4Z2FWH4"/>
<keyword evidence="3" id="KW-1185">Reference proteome</keyword>
<evidence type="ECO:0000313" key="2">
    <source>
        <dbReference type="EMBL" id="TNN44944.1"/>
    </source>
</evidence>
<organism evidence="2 3">
    <name type="scientific">Liparis tanakae</name>
    <name type="common">Tanaka's snailfish</name>
    <dbReference type="NCBI Taxonomy" id="230148"/>
    <lineage>
        <taxon>Eukaryota</taxon>
        <taxon>Metazoa</taxon>
        <taxon>Chordata</taxon>
        <taxon>Craniata</taxon>
        <taxon>Vertebrata</taxon>
        <taxon>Euteleostomi</taxon>
        <taxon>Actinopterygii</taxon>
        <taxon>Neopterygii</taxon>
        <taxon>Teleostei</taxon>
        <taxon>Neoteleostei</taxon>
        <taxon>Acanthomorphata</taxon>
        <taxon>Eupercaria</taxon>
        <taxon>Perciformes</taxon>
        <taxon>Cottioidei</taxon>
        <taxon>Cottales</taxon>
        <taxon>Liparidae</taxon>
        <taxon>Liparis</taxon>
    </lineage>
</organism>
<feature type="compositionally biased region" description="Polar residues" evidence="1">
    <location>
        <begin position="14"/>
        <end position="26"/>
    </location>
</feature>